<dbReference type="SMART" id="SM00796">
    <property type="entry name" value="AHS1"/>
    <property type="match status" value="1"/>
</dbReference>
<dbReference type="Proteomes" id="UP000051221">
    <property type="component" value="Unassembled WGS sequence"/>
</dbReference>
<dbReference type="InterPro" id="IPR029000">
    <property type="entry name" value="Cyclophilin-like_dom_sf"/>
</dbReference>
<evidence type="ECO:0000256" key="1">
    <source>
        <dbReference type="ARBA" id="ARBA00022741"/>
    </source>
</evidence>
<keyword evidence="1" id="KW-0547">Nucleotide-binding</keyword>
<dbReference type="AlphaFoldDB" id="A0A0Q2R7G7"/>
<reference evidence="5 6" key="1">
    <citation type="submission" date="2015-08" db="EMBL/GenBank/DDBJ databases">
        <title>Antibacterial properties of a collection of Vibrionaceae strains.</title>
        <authorList>
            <person name="Giubergia S."/>
        </authorList>
    </citation>
    <scope>NUCLEOTIDE SEQUENCE [LARGE SCALE GENOMIC DNA]</scope>
    <source>
        <strain evidence="5 6">S0821</strain>
    </source>
</reference>
<evidence type="ECO:0000313" key="6">
    <source>
        <dbReference type="Proteomes" id="UP000051221"/>
    </source>
</evidence>
<dbReference type="GO" id="GO:0016787">
    <property type="term" value="F:hydrolase activity"/>
    <property type="evidence" value="ECO:0007669"/>
    <property type="project" value="UniProtKB-KW"/>
</dbReference>
<keyword evidence="6" id="KW-1185">Reference proteome</keyword>
<dbReference type="PANTHER" id="PTHR34698:SF2">
    <property type="entry name" value="5-OXOPROLINASE SUBUNIT B"/>
    <property type="match status" value="1"/>
</dbReference>
<sequence>MRLNYAIEPVAENSLLIRFEHQAHAALSVTIGEIAKRIRLTLGDYVMNVTPSYTTILIDYLPYRIAPSSFAKRVIQCVEKASLTDAQPSAPVELPVYYHPEVGPDLALYQQQGLSIDEVIALHTRPTYTVCAIGFAPGFAFMTDVAEPLRRPRHATPRLSLPAGSVAIAEQQTAVYPNASPGGWNVIGNCPLPLFTPNHSPMLPWEIGSQVTFRAIARDEFLALGGIIAPAQFQAGGER</sequence>
<feature type="domain" description="Carboxyltransferase" evidence="4">
    <location>
        <begin position="5"/>
        <end position="205"/>
    </location>
</feature>
<protein>
    <submittedName>
        <fullName evidence="5">Allophanate hydrolase</fullName>
    </submittedName>
</protein>
<dbReference type="Gene3D" id="2.40.100.10">
    <property type="entry name" value="Cyclophilin-like"/>
    <property type="match status" value="1"/>
</dbReference>
<accession>A0A0Q2R7G7</accession>
<dbReference type="InterPro" id="IPR010016">
    <property type="entry name" value="PxpB"/>
</dbReference>
<evidence type="ECO:0000256" key="3">
    <source>
        <dbReference type="ARBA" id="ARBA00022840"/>
    </source>
</evidence>
<comment type="caution">
    <text evidence="5">The sequence shown here is derived from an EMBL/GenBank/DDBJ whole genome shotgun (WGS) entry which is preliminary data.</text>
</comment>
<dbReference type="Gene3D" id="3.30.1360.40">
    <property type="match status" value="1"/>
</dbReference>
<dbReference type="FunCoup" id="A0A0Q2R7G7">
    <property type="interactions" value="59"/>
</dbReference>
<dbReference type="SUPFAM" id="SSF160467">
    <property type="entry name" value="PH0987 N-terminal domain-like"/>
    <property type="match status" value="1"/>
</dbReference>
<evidence type="ECO:0000313" key="5">
    <source>
        <dbReference type="EMBL" id="KQH88061.1"/>
    </source>
</evidence>
<dbReference type="GO" id="GO:0005524">
    <property type="term" value="F:ATP binding"/>
    <property type="evidence" value="ECO:0007669"/>
    <property type="project" value="UniProtKB-KW"/>
</dbReference>
<dbReference type="PANTHER" id="PTHR34698">
    <property type="entry name" value="5-OXOPROLINASE SUBUNIT B"/>
    <property type="match status" value="1"/>
</dbReference>
<gene>
    <name evidence="5" type="ORF">AMR76_01885</name>
</gene>
<name>A0A0Q2R7G7_VIBFU</name>
<evidence type="ECO:0000259" key="4">
    <source>
        <dbReference type="SMART" id="SM00796"/>
    </source>
</evidence>
<proteinExistence type="predicted"/>
<evidence type="ECO:0000256" key="2">
    <source>
        <dbReference type="ARBA" id="ARBA00022801"/>
    </source>
</evidence>
<dbReference type="EMBL" id="LKHS01000001">
    <property type="protein sequence ID" value="KQH88061.1"/>
    <property type="molecule type" value="Genomic_DNA"/>
</dbReference>
<keyword evidence="3" id="KW-0067">ATP-binding</keyword>
<dbReference type="Pfam" id="PF02682">
    <property type="entry name" value="CT_C_D"/>
    <property type="match status" value="1"/>
</dbReference>
<dbReference type="InParanoid" id="A0A0Q2R7G7"/>
<dbReference type="InterPro" id="IPR003833">
    <property type="entry name" value="CT_C_D"/>
</dbReference>
<organism evidence="5 6">
    <name type="scientific">Vibrio furnissii</name>
    <dbReference type="NCBI Taxonomy" id="29494"/>
    <lineage>
        <taxon>Bacteria</taxon>
        <taxon>Pseudomonadati</taxon>
        <taxon>Pseudomonadota</taxon>
        <taxon>Gammaproteobacteria</taxon>
        <taxon>Vibrionales</taxon>
        <taxon>Vibrionaceae</taxon>
        <taxon>Vibrio</taxon>
    </lineage>
</organism>
<keyword evidence="2 5" id="KW-0378">Hydrolase</keyword>
<dbReference type="RefSeq" id="WP_055465090.1">
    <property type="nucleotide sequence ID" value="NZ_LKHS01000001.1"/>
</dbReference>
<dbReference type="SUPFAM" id="SSF50891">
    <property type="entry name" value="Cyclophilin-like"/>
    <property type="match status" value="1"/>
</dbReference>